<sequence>MKNPVLTDGVLLASYAKNNDERAFNKLWSKHKSKIYATIYNIVKEKNLAEDLLQDTFMKIIRNVQDGNYSEEGKFLPWACRIAHNLAIDYFRRSKKATMVEVEDRKEICNHLNFAEDSAEKQKIRQEVNEKLAKLIETLPENQKEVLMMRHYGEMSFQEIAEKTCVSINTALGRMRYALINLRKQAEKYNLNFSDYLNAYC</sequence>
<comment type="caution">
    <text evidence="8">The sequence shown here is derived from an EMBL/GenBank/DDBJ whole genome shotgun (WGS) entry which is preliminary data.</text>
</comment>
<feature type="domain" description="RNA polymerase sigma factor 70 region 4 type 2" evidence="7">
    <location>
        <begin position="130"/>
        <end position="170"/>
    </location>
</feature>
<dbReference type="GO" id="GO:0006352">
    <property type="term" value="P:DNA-templated transcription initiation"/>
    <property type="evidence" value="ECO:0007669"/>
    <property type="project" value="InterPro"/>
</dbReference>
<evidence type="ECO:0000256" key="3">
    <source>
        <dbReference type="ARBA" id="ARBA00023082"/>
    </source>
</evidence>
<name>A0A2N3IIS3_9BACT</name>
<dbReference type="SUPFAM" id="SSF88659">
    <property type="entry name" value="Sigma3 and sigma4 domains of RNA polymerase sigma factors"/>
    <property type="match status" value="1"/>
</dbReference>
<feature type="domain" description="RNA polymerase sigma-70 region 2" evidence="6">
    <location>
        <begin position="27"/>
        <end position="95"/>
    </location>
</feature>
<dbReference type="NCBIfam" id="TIGR02937">
    <property type="entry name" value="sigma70-ECF"/>
    <property type="match status" value="1"/>
</dbReference>
<dbReference type="GO" id="GO:0016987">
    <property type="term" value="F:sigma factor activity"/>
    <property type="evidence" value="ECO:0007669"/>
    <property type="project" value="UniProtKB-KW"/>
</dbReference>
<dbReference type="Pfam" id="PF04542">
    <property type="entry name" value="Sigma70_r2"/>
    <property type="match status" value="1"/>
</dbReference>
<keyword evidence="2" id="KW-0805">Transcription regulation</keyword>
<proteinExistence type="inferred from homology"/>
<reference evidence="8 9" key="1">
    <citation type="submission" date="2017-06" db="EMBL/GenBank/DDBJ databases">
        <title>Raineya orbicola gen. nov., sp. nov. a slightly thermophilic bacterium of the phylum Bacteroidetes and the description of Raineyaceae fam. nov.</title>
        <authorList>
            <person name="Albuquerque L."/>
            <person name="Polonia A.R.M."/>
            <person name="Barroso C."/>
            <person name="Froufe H.J.C."/>
            <person name="Lage O."/>
            <person name="Lobo-Da-Cunha A."/>
            <person name="Egas C."/>
            <person name="Da Costa M.S."/>
        </authorList>
    </citation>
    <scope>NUCLEOTIDE SEQUENCE [LARGE SCALE GENOMIC DNA]</scope>
    <source>
        <strain evidence="8 9">SPSPC-11</strain>
    </source>
</reference>
<dbReference type="EMBL" id="NKXO01000010">
    <property type="protein sequence ID" value="PKQ70158.1"/>
    <property type="molecule type" value="Genomic_DNA"/>
</dbReference>
<dbReference type="Pfam" id="PF08281">
    <property type="entry name" value="Sigma70_r4_2"/>
    <property type="match status" value="1"/>
</dbReference>
<dbReference type="InterPro" id="IPR036388">
    <property type="entry name" value="WH-like_DNA-bd_sf"/>
</dbReference>
<evidence type="ECO:0000256" key="2">
    <source>
        <dbReference type="ARBA" id="ARBA00023015"/>
    </source>
</evidence>
<dbReference type="SUPFAM" id="SSF88946">
    <property type="entry name" value="Sigma2 domain of RNA polymerase sigma factors"/>
    <property type="match status" value="1"/>
</dbReference>
<evidence type="ECO:0000256" key="4">
    <source>
        <dbReference type="ARBA" id="ARBA00023125"/>
    </source>
</evidence>
<dbReference type="AlphaFoldDB" id="A0A2N3IIS3"/>
<evidence type="ECO:0000313" key="8">
    <source>
        <dbReference type="EMBL" id="PKQ70158.1"/>
    </source>
</evidence>
<dbReference type="InterPro" id="IPR007627">
    <property type="entry name" value="RNA_pol_sigma70_r2"/>
</dbReference>
<dbReference type="PANTHER" id="PTHR43133:SF8">
    <property type="entry name" value="RNA POLYMERASE SIGMA FACTOR HI_1459-RELATED"/>
    <property type="match status" value="1"/>
</dbReference>
<dbReference type="Gene3D" id="1.10.10.10">
    <property type="entry name" value="Winged helix-like DNA-binding domain superfamily/Winged helix DNA-binding domain"/>
    <property type="match status" value="1"/>
</dbReference>
<dbReference type="PANTHER" id="PTHR43133">
    <property type="entry name" value="RNA POLYMERASE ECF-TYPE SIGMA FACTO"/>
    <property type="match status" value="1"/>
</dbReference>
<keyword evidence="4" id="KW-0238">DNA-binding</keyword>
<dbReference type="Gene3D" id="1.10.1740.10">
    <property type="match status" value="1"/>
</dbReference>
<dbReference type="InterPro" id="IPR013324">
    <property type="entry name" value="RNA_pol_sigma_r3/r4-like"/>
</dbReference>
<dbReference type="InterPro" id="IPR014284">
    <property type="entry name" value="RNA_pol_sigma-70_dom"/>
</dbReference>
<evidence type="ECO:0000259" key="6">
    <source>
        <dbReference type="Pfam" id="PF04542"/>
    </source>
</evidence>
<keyword evidence="5" id="KW-0804">Transcription</keyword>
<dbReference type="GO" id="GO:0003677">
    <property type="term" value="F:DNA binding"/>
    <property type="evidence" value="ECO:0007669"/>
    <property type="project" value="UniProtKB-KW"/>
</dbReference>
<evidence type="ECO:0000256" key="5">
    <source>
        <dbReference type="ARBA" id="ARBA00023163"/>
    </source>
</evidence>
<dbReference type="CDD" id="cd06171">
    <property type="entry name" value="Sigma70_r4"/>
    <property type="match status" value="1"/>
</dbReference>
<dbReference type="OrthoDB" id="9790423at2"/>
<accession>A0A2N3IIS3</accession>
<keyword evidence="3" id="KW-0731">Sigma factor</keyword>
<protein>
    <submittedName>
        <fullName evidence="8">Sigma70-ECF: RNA polymerase sigma factor, sigma-70 family</fullName>
    </submittedName>
</protein>
<dbReference type="InterPro" id="IPR039425">
    <property type="entry name" value="RNA_pol_sigma-70-like"/>
</dbReference>
<keyword evidence="9" id="KW-1185">Reference proteome</keyword>
<gene>
    <name evidence="8" type="ORF">Rain11_0818</name>
</gene>
<evidence type="ECO:0000259" key="7">
    <source>
        <dbReference type="Pfam" id="PF08281"/>
    </source>
</evidence>
<organism evidence="8 9">
    <name type="scientific">Raineya orbicola</name>
    <dbReference type="NCBI Taxonomy" id="2016530"/>
    <lineage>
        <taxon>Bacteria</taxon>
        <taxon>Pseudomonadati</taxon>
        <taxon>Bacteroidota</taxon>
        <taxon>Cytophagia</taxon>
        <taxon>Cytophagales</taxon>
        <taxon>Raineyaceae</taxon>
        <taxon>Raineya</taxon>
    </lineage>
</organism>
<evidence type="ECO:0000256" key="1">
    <source>
        <dbReference type="ARBA" id="ARBA00010641"/>
    </source>
</evidence>
<evidence type="ECO:0000313" key="9">
    <source>
        <dbReference type="Proteomes" id="UP000233387"/>
    </source>
</evidence>
<dbReference type="Proteomes" id="UP000233387">
    <property type="component" value="Unassembled WGS sequence"/>
</dbReference>
<dbReference type="InterPro" id="IPR013325">
    <property type="entry name" value="RNA_pol_sigma_r2"/>
</dbReference>
<dbReference type="InterPro" id="IPR013249">
    <property type="entry name" value="RNA_pol_sigma70_r4_t2"/>
</dbReference>
<dbReference type="RefSeq" id="WP_101358076.1">
    <property type="nucleotide sequence ID" value="NZ_NKXO01000010.1"/>
</dbReference>
<comment type="similarity">
    <text evidence="1">Belongs to the sigma-70 factor family. ECF subfamily.</text>
</comment>